<feature type="transmembrane region" description="Helical" evidence="8">
    <location>
        <begin position="94"/>
        <end position="115"/>
    </location>
</feature>
<dbReference type="AlphaFoldDB" id="A0A9D2AUZ8"/>
<evidence type="ECO:0000256" key="2">
    <source>
        <dbReference type="ARBA" id="ARBA00008821"/>
    </source>
</evidence>
<feature type="transmembrane region" description="Helical" evidence="8">
    <location>
        <begin position="195"/>
        <end position="217"/>
    </location>
</feature>
<dbReference type="Proteomes" id="UP000886847">
    <property type="component" value="Unassembled WGS sequence"/>
</dbReference>
<dbReference type="Pfam" id="PF00860">
    <property type="entry name" value="Xan_ur_permease"/>
    <property type="match status" value="1"/>
</dbReference>
<feature type="transmembrane region" description="Helical" evidence="8">
    <location>
        <begin position="345"/>
        <end position="365"/>
    </location>
</feature>
<evidence type="ECO:0000256" key="5">
    <source>
        <dbReference type="ARBA" id="ARBA00022989"/>
    </source>
</evidence>
<feature type="transmembrane region" description="Helical" evidence="8">
    <location>
        <begin position="423"/>
        <end position="442"/>
    </location>
</feature>
<comment type="caution">
    <text evidence="9">The sequence shown here is derived from an EMBL/GenBank/DDBJ whole genome shotgun (WGS) entry which is preliminary data.</text>
</comment>
<feature type="transmembrane region" description="Helical" evidence="8">
    <location>
        <begin position="258"/>
        <end position="278"/>
    </location>
</feature>
<evidence type="ECO:0000256" key="1">
    <source>
        <dbReference type="ARBA" id="ARBA00004141"/>
    </source>
</evidence>
<evidence type="ECO:0000256" key="3">
    <source>
        <dbReference type="ARBA" id="ARBA00022448"/>
    </source>
</evidence>
<evidence type="ECO:0000313" key="9">
    <source>
        <dbReference type="EMBL" id="HIX50888.1"/>
    </source>
</evidence>
<dbReference type="InterPro" id="IPR006043">
    <property type="entry name" value="NCS2"/>
</dbReference>
<keyword evidence="4 8" id="KW-0812">Transmembrane</keyword>
<reference evidence="9" key="2">
    <citation type="submission" date="2021-04" db="EMBL/GenBank/DDBJ databases">
        <authorList>
            <person name="Gilroy R."/>
        </authorList>
    </citation>
    <scope>NUCLEOTIDE SEQUENCE</scope>
    <source>
        <strain evidence="9">2189</strain>
    </source>
</reference>
<keyword evidence="5 8" id="KW-1133">Transmembrane helix</keyword>
<keyword evidence="6 8" id="KW-0472">Membrane</keyword>
<accession>A0A9D2AUZ8</accession>
<proteinExistence type="inferred from homology"/>
<sequence>MKLIYGVKDRPKAGQLILFALQQLLAILAATIAVPMIVGNGMSISAALFGAGAGTIVYLLFTKFKSPVFLGSSFAFIGSMTAAFAGGVSAALGYLGLIIGAVFAGLVYVVIAIVIKLVGVKWIDKVMPATVIGPTVAIIGLSLSTNAIADLMSGEVLNAAGEMACSPYLALLCGLVALGVTIACSVHGKKMLRMIPFIIGILAGYAVAAVFTVIGIACDVDALKIIDFSLFSNIEWFPHFTFLEIFEGPLTPAEGGSIGQYIGTIAVAYIPVAFVVFAEHLADHKNISSIIETDLLTDPGLSRTLLGDGVGSMVGAFFGGCPNTTYGESVGCVAISGNASVSTTLLTALFAIAFSFIGVFTTFLATIPGCVMGGVCISLYGFIAVSGLKMVQQVDLNENANLFTVSVILIAGVGGLTLNFGGITVTSIACALILGILTNLLVNIGKKRRLQKEAEGQGAALDRSAAAEEQDTAAEGQSAAADAAVQAGQKGEGEEK</sequence>
<evidence type="ECO:0000256" key="6">
    <source>
        <dbReference type="ARBA" id="ARBA00023136"/>
    </source>
</evidence>
<protein>
    <recommendedName>
        <fullName evidence="11">Uracil-xanthine permease</fullName>
    </recommendedName>
</protein>
<dbReference type="GO" id="GO:0042907">
    <property type="term" value="F:xanthine transmembrane transporter activity"/>
    <property type="evidence" value="ECO:0007669"/>
    <property type="project" value="TreeGrafter"/>
</dbReference>
<keyword evidence="3" id="KW-0813">Transport</keyword>
<dbReference type="EMBL" id="DXEW01000030">
    <property type="protein sequence ID" value="HIX50888.1"/>
    <property type="molecule type" value="Genomic_DNA"/>
</dbReference>
<feature type="transmembrane region" description="Helical" evidence="8">
    <location>
        <begin position="68"/>
        <end position="88"/>
    </location>
</feature>
<comment type="subcellular location">
    <subcellularLocation>
        <location evidence="1">Membrane</location>
        <topology evidence="1">Multi-pass membrane protein</topology>
    </subcellularLocation>
</comment>
<gene>
    <name evidence="9" type="ORF">H9851_06375</name>
</gene>
<evidence type="ECO:0000256" key="7">
    <source>
        <dbReference type="SAM" id="MobiDB-lite"/>
    </source>
</evidence>
<evidence type="ECO:0000256" key="8">
    <source>
        <dbReference type="SAM" id="Phobius"/>
    </source>
</evidence>
<dbReference type="PANTHER" id="PTHR42810:SF2">
    <property type="entry name" value="PURINE PERMEASE C1399.01C-RELATED"/>
    <property type="match status" value="1"/>
</dbReference>
<feature type="transmembrane region" description="Helical" evidence="8">
    <location>
        <begin position="16"/>
        <end position="38"/>
    </location>
</feature>
<feature type="compositionally biased region" description="Low complexity" evidence="7">
    <location>
        <begin position="473"/>
        <end position="489"/>
    </location>
</feature>
<evidence type="ECO:0008006" key="11">
    <source>
        <dbReference type="Google" id="ProtNLM"/>
    </source>
</evidence>
<feature type="region of interest" description="Disordered" evidence="7">
    <location>
        <begin position="456"/>
        <end position="496"/>
    </location>
</feature>
<feature type="transmembrane region" description="Helical" evidence="8">
    <location>
        <begin position="371"/>
        <end position="388"/>
    </location>
</feature>
<dbReference type="PANTHER" id="PTHR42810">
    <property type="entry name" value="PURINE PERMEASE C1399.01C-RELATED"/>
    <property type="match status" value="1"/>
</dbReference>
<name>A0A9D2AUZ8_9FIRM</name>
<evidence type="ECO:0000313" key="10">
    <source>
        <dbReference type="Proteomes" id="UP000886847"/>
    </source>
</evidence>
<comment type="similarity">
    <text evidence="2">Belongs to the nucleobase:cation symporter-2 (NCS2) (TC 2.A.40) family.</text>
</comment>
<dbReference type="GO" id="GO:0005886">
    <property type="term" value="C:plasma membrane"/>
    <property type="evidence" value="ECO:0007669"/>
    <property type="project" value="TreeGrafter"/>
</dbReference>
<evidence type="ECO:0000256" key="4">
    <source>
        <dbReference type="ARBA" id="ARBA00022692"/>
    </source>
</evidence>
<feature type="transmembrane region" description="Helical" evidence="8">
    <location>
        <begin position="127"/>
        <end position="148"/>
    </location>
</feature>
<feature type="transmembrane region" description="Helical" evidence="8">
    <location>
        <begin position="168"/>
        <end position="188"/>
    </location>
</feature>
<feature type="transmembrane region" description="Helical" evidence="8">
    <location>
        <begin position="400"/>
        <end position="417"/>
    </location>
</feature>
<feature type="transmembrane region" description="Helical" evidence="8">
    <location>
        <begin position="44"/>
        <end position="61"/>
    </location>
</feature>
<organism evidence="9 10">
    <name type="scientific">Candidatus Borkfalkia faecavium</name>
    <dbReference type="NCBI Taxonomy" id="2838508"/>
    <lineage>
        <taxon>Bacteria</taxon>
        <taxon>Bacillati</taxon>
        <taxon>Bacillota</taxon>
        <taxon>Clostridia</taxon>
        <taxon>Christensenellales</taxon>
        <taxon>Christensenellaceae</taxon>
        <taxon>Candidatus Borkfalkia</taxon>
    </lineage>
</organism>
<reference evidence="9" key="1">
    <citation type="journal article" date="2021" name="PeerJ">
        <title>Extensive microbial diversity within the chicken gut microbiome revealed by metagenomics and culture.</title>
        <authorList>
            <person name="Gilroy R."/>
            <person name="Ravi A."/>
            <person name="Getino M."/>
            <person name="Pursley I."/>
            <person name="Horton D.L."/>
            <person name="Alikhan N.F."/>
            <person name="Baker D."/>
            <person name="Gharbi K."/>
            <person name="Hall N."/>
            <person name="Watson M."/>
            <person name="Adriaenssens E.M."/>
            <person name="Foster-Nyarko E."/>
            <person name="Jarju S."/>
            <person name="Secka A."/>
            <person name="Antonio M."/>
            <person name="Oren A."/>
            <person name="Chaudhuri R.R."/>
            <person name="La Ragione R."/>
            <person name="Hildebrand F."/>
            <person name="Pallen M.J."/>
        </authorList>
    </citation>
    <scope>NUCLEOTIDE SEQUENCE</scope>
    <source>
        <strain evidence="9">2189</strain>
    </source>
</reference>